<feature type="transmembrane region" description="Helical" evidence="1">
    <location>
        <begin position="46"/>
        <end position="67"/>
    </location>
</feature>
<gene>
    <name evidence="2" type="ORF">J2S39_002432</name>
</gene>
<keyword evidence="1" id="KW-0472">Membrane</keyword>
<accession>A0ABU2A0N6</accession>
<dbReference type="InterPro" id="IPR007165">
    <property type="entry name" value="Phage_holin_4_2"/>
</dbReference>
<comment type="caution">
    <text evidence="2">The sequence shown here is derived from an EMBL/GenBank/DDBJ whole genome shotgun (WGS) entry which is preliminary data.</text>
</comment>
<name>A0ABU2A0N6_9CORY</name>
<dbReference type="Pfam" id="PF04020">
    <property type="entry name" value="Phage_holin_4_2"/>
    <property type="match status" value="1"/>
</dbReference>
<keyword evidence="1" id="KW-0812">Transmembrane</keyword>
<evidence type="ECO:0000256" key="1">
    <source>
        <dbReference type="SAM" id="Phobius"/>
    </source>
</evidence>
<dbReference type="PANTHER" id="PTHR37309">
    <property type="entry name" value="SLR0284 PROTEIN"/>
    <property type="match status" value="1"/>
</dbReference>
<feature type="transmembrane region" description="Helical" evidence="1">
    <location>
        <begin position="109"/>
        <end position="130"/>
    </location>
</feature>
<dbReference type="PANTHER" id="PTHR37309:SF1">
    <property type="entry name" value="SLR0284 PROTEIN"/>
    <property type="match status" value="1"/>
</dbReference>
<reference evidence="2" key="1">
    <citation type="submission" date="2023-07" db="EMBL/GenBank/DDBJ databases">
        <title>Sequencing the genomes of 1000 actinobacteria strains.</title>
        <authorList>
            <person name="Klenk H.-P."/>
        </authorList>
    </citation>
    <scope>NUCLEOTIDE SEQUENCE</scope>
    <source>
        <strain evidence="2">DSM 107476</strain>
    </source>
</reference>
<dbReference type="EMBL" id="JAVDXZ010000001">
    <property type="protein sequence ID" value="MDR7330756.1"/>
    <property type="molecule type" value="Genomic_DNA"/>
</dbReference>
<feature type="transmembrane region" description="Helical" evidence="1">
    <location>
        <begin position="74"/>
        <end position="97"/>
    </location>
</feature>
<keyword evidence="1" id="KW-1133">Transmembrane helix</keyword>
<organism evidence="2 3">
    <name type="scientific">Corynebacterium guangdongense</name>
    <dbReference type="NCBI Taxonomy" id="1783348"/>
    <lineage>
        <taxon>Bacteria</taxon>
        <taxon>Bacillati</taxon>
        <taxon>Actinomycetota</taxon>
        <taxon>Actinomycetes</taxon>
        <taxon>Mycobacteriales</taxon>
        <taxon>Corynebacteriaceae</taxon>
        <taxon>Corynebacterium</taxon>
    </lineage>
</organism>
<keyword evidence="3" id="KW-1185">Reference proteome</keyword>
<feature type="transmembrane region" description="Helical" evidence="1">
    <location>
        <begin position="7"/>
        <end position="31"/>
    </location>
</feature>
<dbReference type="RefSeq" id="WP_290196757.1">
    <property type="nucleotide sequence ID" value="NZ_CP047654.1"/>
</dbReference>
<protein>
    <submittedName>
        <fullName evidence="2">Membrane protein</fullName>
    </submittedName>
</protein>
<proteinExistence type="predicted"/>
<evidence type="ECO:0000313" key="2">
    <source>
        <dbReference type="EMBL" id="MDR7330756.1"/>
    </source>
</evidence>
<evidence type="ECO:0000313" key="3">
    <source>
        <dbReference type="Proteomes" id="UP001180840"/>
    </source>
</evidence>
<sequence>MGALLKLVLDVIVTALGLWAVTALVPGIGILPPETTVYTDGQYDHALMFLAVAVVFLLVNAVIGPILRTLGAPVTCVTLGLFALVINAVVLWLTAWVSGQLGLGLFVDGFVPALIGAAVLAVVRGALGLLTGGFRRH</sequence>
<dbReference type="Proteomes" id="UP001180840">
    <property type="component" value="Unassembled WGS sequence"/>
</dbReference>